<dbReference type="EMBL" id="SLWY01000014">
    <property type="protein sequence ID" value="TCO80520.1"/>
    <property type="molecule type" value="Genomic_DNA"/>
</dbReference>
<evidence type="ECO:0000259" key="1">
    <source>
        <dbReference type="Pfam" id="PF04230"/>
    </source>
</evidence>
<dbReference type="InterPro" id="IPR007345">
    <property type="entry name" value="Polysacch_pyruvyl_Trfase"/>
</dbReference>
<dbReference type="AlphaFoldDB" id="A0A4V6NPJ0"/>
<dbReference type="GO" id="GO:0016740">
    <property type="term" value="F:transferase activity"/>
    <property type="evidence" value="ECO:0007669"/>
    <property type="project" value="UniProtKB-KW"/>
</dbReference>
<gene>
    <name evidence="2" type="ORF">EV699_114167</name>
</gene>
<name>A0A4V6NPJ0_9GAMM</name>
<dbReference type="Proteomes" id="UP000295765">
    <property type="component" value="Unassembled WGS sequence"/>
</dbReference>
<feature type="domain" description="Polysaccharide pyruvyl transferase" evidence="1">
    <location>
        <begin position="22"/>
        <end position="340"/>
    </location>
</feature>
<dbReference type="PANTHER" id="PTHR36836:SF1">
    <property type="entry name" value="COLANIC ACID BIOSYNTHESIS PROTEIN WCAK"/>
    <property type="match status" value="1"/>
</dbReference>
<accession>A0A4V6NPJ0</accession>
<evidence type="ECO:0000313" key="3">
    <source>
        <dbReference type="Proteomes" id="UP000295765"/>
    </source>
</evidence>
<dbReference type="Pfam" id="PF04230">
    <property type="entry name" value="PS_pyruv_trans"/>
    <property type="match status" value="1"/>
</dbReference>
<comment type="caution">
    <text evidence="2">The sequence shown here is derived from an EMBL/GenBank/DDBJ whole genome shotgun (WGS) entry which is preliminary data.</text>
</comment>
<sequence>MEYIEDFKAMKIIISGGWGYGNLGDDAILLATLDLLQQAYEGAEIVALTYSPDPLVRDRYPNVRFARAAHSVLDWGSSEAMFRRLDRHYGLLNRVQLKCREAIANSELAYRIRENDPKILYLQREIADADLFVMAGGGYFNEHWASNVRAHLREVDLARAHGVPYALLGQTFGAFRDAALKQRIAGTMRGAQAIAVRDEFSHRDLAALQIDAALIPDIALSGVRTRPFEADAERPVGLILNNGNEAFLARMASVFARFVADSGSGAPVDVIMSRRWQGDLEASLTVQHVLNQHRIENRLVLPSSVFDLESALARCRLVISENLHGLIVAARNQVPVVAVNDYPVGSPNHRKFDSFMSQIGSERFCIDRESEVGETLDLLHARLASAEAFHAFMPRFCQGVREDYLRFVRGLRHARAARPLPAAPLAACA</sequence>
<organism evidence="2 3">
    <name type="scientific">Plasticicumulans lactativorans</name>
    <dbReference type="NCBI Taxonomy" id="1133106"/>
    <lineage>
        <taxon>Bacteria</taxon>
        <taxon>Pseudomonadati</taxon>
        <taxon>Pseudomonadota</taxon>
        <taxon>Gammaproteobacteria</taxon>
        <taxon>Candidatus Competibacteraceae</taxon>
        <taxon>Plasticicumulans</taxon>
    </lineage>
</organism>
<keyword evidence="2" id="KW-0808">Transferase</keyword>
<reference evidence="2 3" key="1">
    <citation type="submission" date="2019-03" db="EMBL/GenBank/DDBJ databases">
        <title>Genomic Encyclopedia of Type Strains, Phase IV (KMG-IV): sequencing the most valuable type-strain genomes for metagenomic binning, comparative biology and taxonomic classification.</title>
        <authorList>
            <person name="Goeker M."/>
        </authorList>
    </citation>
    <scope>NUCLEOTIDE SEQUENCE [LARGE SCALE GENOMIC DNA]</scope>
    <source>
        <strain evidence="2 3">DSM 25287</strain>
    </source>
</reference>
<evidence type="ECO:0000313" key="2">
    <source>
        <dbReference type="EMBL" id="TCO80520.1"/>
    </source>
</evidence>
<keyword evidence="3" id="KW-1185">Reference proteome</keyword>
<protein>
    <submittedName>
        <fullName evidence="2">Polysaccharide pyruvyl transferase WcaK-like protein</fullName>
    </submittedName>
</protein>
<proteinExistence type="predicted"/>
<dbReference type="PANTHER" id="PTHR36836">
    <property type="entry name" value="COLANIC ACID BIOSYNTHESIS PROTEIN WCAK"/>
    <property type="match status" value="1"/>
</dbReference>